<evidence type="ECO:0000313" key="1">
    <source>
        <dbReference type="EMBL" id="MEQ2561967.1"/>
    </source>
</evidence>
<proteinExistence type="predicted"/>
<dbReference type="EMBL" id="JBBMFJ010000002">
    <property type="protein sequence ID" value="MEQ2561967.1"/>
    <property type="molecule type" value="Genomic_DNA"/>
</dbReference>
<dbReference type="Proteomes" id="UP001437460">
    <property type="component" value="Unassembled WGS sequence"/>
</dbReference>
<reference evidence="1 2" key="1">
    <citation type="submission" date="2024-03" db="EMBL/GenBank/DDBJ databases">
        <title>Human intestinal bacterial collection.</title>
        <authorList>
            <person name="Pauvert C."/>
            <person name="Hitch T.C.A."/>
            <person name="Clavel T."/>
        </authorList>
    </citation>
    <scope>NUCLEOTIDE SEQUENCE [LARGE SCALE GENOMIC DNA]</scope>
    <source>
        <strain evidence="1 2">CLA-AP-H27</strain>
    </source>
</reference>
<protein>
    <submittedName>
        <fullName evidence="1">Uncharacterized protein</fullName>
    </submittedName>
</protein>
<gene>
    <name evidence="1" type="ORF">WMO41_02000</name>
</gene>
<keyword evidence="2" id="KW-1185">Reference proteome</keyword>
<comment type="caution">
    <text evidence="1">The sequence shown here is derived from an EMBL/GenBank/DDBJ whole genome shotgun (WGS) entry which is preliminary data.</text>
</comment>
<name>A0ABV1HI32_9FIRM</name>
<accession>A0ABV1HI32</accession>
<organism evidence="1 2">
    <name type="scientific">Ventrimonas faecis</name>
    <dbReference type="NCBI Taxonomy" id="3133170"/>
    <lineage>
        <taxon>Bacteria</taxon>
        <taxon>Bacillati</taxon>
        <taxon>Bacillota</taxon>
        <taxon>Clostridia</taxon>
        <taxon>Lachnospirales</taxon>
        <taxon>Lachnospiraceae</taxon>
        <taxon>Ventrimonas</taxon>
    </lineage>
</organism>
<evidence type="ECO:0000313" key="2">
    <source>
        <dbReference type="Proteomes" id="UP001437460"/>
    </source>
</evidence>
<dbReference type="RefSeq" id="WP_349228395.1">
    <property type="nucleotide sequence ID" value="NZ_JBBMFJ010000002.1"/>
</dbReference>
<sequence length="60" mass="6833">MKKCVKWFLLVGILFCLLGTGIVTAGLMKGGARNAKTYVREYYDHAEEIEEHLDDYVGHE</sequence>